<evidence type="ECO:0000313" key="3">
    <source>
        <dbReference type="EMBL" id="MBX6982046.1"/>
    </source>
</evidence>
<dbReference type="CDD" id="cd00093">
    <property type="entry name" value="HTH_XRE"/>
    <property type="match status" value="1"/>
</dbReference>
<evidence type="ECO:0000259" key="2">
    <source>
        <dbReference type="PROSITE" id="PS50943"/>
    </source>
</evidence>
<evidence type="ECO:0000313" key="4">
    <source>
        <dbReference type="Proteomes" id="UP000824410"/>
    </source>
</evidence>
<sequence>MDKKINIKIGQKIRLLRQARNLSLNELSRLSGISKAALSKLESGDSNPRIDTLESIAIALRFPLSDLFTRQHEAYPYFVKGSSSEEEYSQQFKFRISMGNISEIWQLTMKRGAIINSPAHMSGTHEHIMVNSGSLMLRLHNDQNIILEAGDFYAFSGDFPHSYLCIEGELQATVVMTYSHISEGV</sequence>
<dbReference type="Gene3D" id="1.10.260.40">
    <property type="entry name" value="lambda repressor-like DNA-binding domains"/>
    <property type="match status" value="1"/>
</dbReference>
<dbReference type="CDD" id="cd02209">
    <property type="entry name" value="cupin_XRE_C"/>
    <property type="match status" value="1"/>
</dbReference>
<dbReference type="Proteomes" id="UP000824410">
    <property type="component" value="Unassembled WGS sequence"/>
</dbReference>
<dbReference type="AlphaFoldDB" id="A0A1J0E334"/>
<accession>A0A1J0E334</accession>
<comment type="caution">
    <text evidence="3">The sequence shown here is derived from an EMBL/GenBank/DDBJ whole genome shotgun (WGS) entry which is preliminary data.</text>
</comment>
<keyword evidence="1" id="KW-0238">DNA-binding</keyword>
<dbReference type="SUPFAM" id="SSF47413">
    <property type="entry name" value="lambda repressor-like DNA-binding domains"/>
    <property type="match status" value="1"/>
</dbReference>
<dbReference type="InterPro" id="IPR014710">
    <property type="entry name" value="RmlC-like_jellyroll"/>
</dbReference>
<dbReference type="GO" id="GO:0003700">
    <property type="term" value="F:DNA-binding transcription factor activity"/>
    <property type="evidence" value="ECO:0007669"/>
    <property type="project" value="TreeGrafter"/>
</dbReference>
<dbReference type="Pfam" id="PF01381">
    <property type="entry name" value="HTH_3"/>
    <property type="match status" value="1"/>
</dbReference>
<dbReference type="InterPro" id="IPR011051">
    <property type="entry name" value="RmlC_Cupin_sf"/>
</dbReference>
<dbReference type="GO" id="GO:0005829">
    <property type="term" value="C:cytosol"/>
    <property type="evidence" value="ECO:0007669"/>
    <property type="project" value="TreeGrafter"/>
</dbReference>
<dbReference type="GO" id="GO:0003677">
    <property type="term" value="F:DNA binding"/>
    <property type="evidence" value="ECO:0007669"/>
    <property type="project" value="UniProtKB-KW"/>
</dbReference>
<dbReference type="SMART" id="SM00530">
    <property type="entry name" value="HTH_XRE"/>
    <property type="match status" value="1"/>
</dbReference>
<name>A0A1J0E334_PRORE</name>
<dbReference type="KEGG" id="prg:RB151_005550"/>
<protein>
    <submittedName>
        <fullName evidence="3">XRE family transcriptional regulator</fullName>
    </submittedName>
</protein>
<dbReference type="PANTHER" id="PTHR46797:SF1">
    <property type="entry name" value="METHYLPHOSPHONATE SYNTHASE"/>
    <property type="match status" value="1"/>
</dbReference>
<evidence type="ECO:0000256" key="1">
    <source>
        <dbReference type="ARBA" id="ARBA00023125"/>
    </source>
</evidence>
<dbReference type="PROSITE" id="PS50943">
    <property type="entry name" value="HTH_CROC1"/>
    <property type="match status" value="1"/>
</dbReference>
<dbReference type="OrthoDB" id="9792093at2"/>
<dbReference type="SUPFAM" id="SSF51182">
    <property type="entry name" value="RmlC-like cupins"/>
    <property type="match status" value="1"/>
</dbReference>
<dbReference type="EMBL" id="SHDO01000022">
    <property type="protein sequence ID" value="MBX6982046.1"/>
    <property type="molecule type" value="Genomic_DNA"/>
</dbReference>
<dbReference type="InterPro" id="IPR010982">
    <property type="entry name" value="Lambda_DNA-bd_dom_sf"/>
</dbReference>
<reference evidence="3" key="1">
    <citation type="submission" date="2019-02" db="EMBL/GenBank/DDBJ databases">
        <title>Genomic characterization of isolates from hospital effluents in KZN, South Africa.</title>
        <authorList>
            <person name="Ntshobeni N."/>
            <person name="Allam M."/>
            <person name="Ismail A."/>
            <person name="Amoako D."/>
            <person name="Essack S."/>
            <person name="Chenia H."/>
        </authorList>
    </citation>
    <scope>NUCLEOTIDE SEQUENCE</scope>
    <source>
        <strain evidence="3">AFE97_S1</strain>
    </source>
</reference>
<dbReference type="InterPro" id="IPR050807">
    <property type="entry name" value="TransReg_Diox_bact_type"/>
</dbReference>
<dbReference type="RefSeq" id="WP_042848848.1">
    <property type="nucleotide sequence ID" value="NZ_ABEXNG020000134.1"/>
</dbReference>
<dbReference type="InterPro" id="IPR001387">
    <property type="entry name" value="Cro/C1-type_HTH"/>
</dbReference>
<dbReference type="Gene3D" id="2.60.120.10">
    <property type="entry name" value="Jelly Rolls"/>
    <property type="match status" value="1"/>
</dbReference>
<gene>
    <name evidence="3" type="ORF">EX242_17540</name>
</gene>
<proteinExistence type="predicted"/>
<dbReference type="PANTHER" id="PTHR46797">
    <property type="entry name" value="HTH-TYPE TRANSCRIPTIONAL REGULATOR"/>
    <property type="match status" value="1"/>
</dbReference>
<feature type="domain" description="HTH cro/C1-type" evidence="2">
    <location>
        <begin position="13"/>
        <end position="67"/>
    </location>
</feature>
<organism evidence="3 4">
    <name type="scientific">Providencia rettgeri</name>
    <dbReference type="NCBI Taxonomy" id="587"/>
    <lineage>
        <taxon>Bacteria</taxon>
        <taxon>Pseudomonadati</taxon>
        <taxon>Pseudomonadota</taxon>
        <taxon>Gammaproteobacteria</taxon>
        <taxon>Enterobacterales</taxon>
        <taxon>Morganellaceae</taxon>
        <taxon>Providencia</taxon>
    </lineage>
</organism>